<reference evidence="1 2" key="1">
    <citation type="submission" date="2016-10" db="EMBL/GenBank/DDBJ databases">
        <authorList>
            <person name="de Groot N.N."/>
        </authorList>
    </citation>
    <scope>NUCLEOTIDE SEQUENCE [LARGE SCALE GENOMIC DNA]</scope>
    <source>
        <strain evidence="1 2">AB35.6</strain>
    </source>
</reference>
<dbReference type="InterPro" id="IPR032580">
    <property type="entry name" value="SatD"/>
</dbReference>
<proteinExistence type="predicted"/>
<gene>
    <name evidence="1" type="ORF">SAMN05443244_1048</name>
</gene>
<dbReference type="AlphaFoldDB" id="A0A1H4K837"/>
<organism evidence="1 2">
    <name type="scientific">Terriglobus roseus</name>
    <dbReference type="NCBI Taxonomy" id="392734"/>
    <lineage>
        <taxon>Bacteria</taxon>
        <taxon>Pseudomonadati</taxon>
        <taxon>Acidobacteriota</taxon>
        <taxon>Terriglobia</taxon>
        <taxon>Terriglobales</taxon>
        <taxon>Acidobacteriaceae</taxon>
        <taxon>Terriglobus</taxon>
    </lineage>
</organism>
<dbReference type="OrthoDB" id="3197351at2"/>
<dbReference type="Pfam" id="PF16264">
    <property type="entry name" value="SatD"/>
    <property type="match status" value="1"/>
</dbReference>
<accession>A0A1H4K837</accession>
<dbReference type="RefSeq" id="WP_074652655.1">
    <property type="nucleotide sequence ID" value="NZ_FNSD01000001.1"/>
</dbReference>
<protein>
    <submittedName>
        <fullName evidence="1">SatD family (SatD)</fullName>
    </submittedName>
</protein>
<sequence>MAKSASKIPSDRFIALIGDMVKSRDYKGTTRLHIQEAFNRFIARLNRTYRPSIRALFTVTLGDEFQGLVQDPEIIPDLLWEVQREPSLPPFRLGLGYGRIDTKIPARAINLDGPAFHNARAAIQQAKIDGITGAVFQGFGKPCDVIANGIARMLELQMDRRSEKQLEIMDHLRHSGSQREVAAAMQVSPQAISEHKKAAGWEAFRAGEAALREALLLGSREFTT</sequence>
<name>A0A1H4K837_9BACT</name>
<dbReference type="EMBL" id="FNSD01000001">
    <property type="protein sequence ID" value="SEB54456.1"/>
    <property type="molecule type" value="Genomic_DNA"/>
</dbReference>
<dbReference type="Proteomes" id="UP000182409">
    <property type="component" value="Unassembled WGS sequence"/>
</dbReference>
<evidence type="ECO:0000313" key="2">
    <source>
        <dbReference type="Proteomes" id="UP000182409"/>
    </source>
</evidence>
<evidence type="ECO:0000313" key="1">
    <source>
        <dbReference type="EMBL" id="SEB54456.1"/>
    </source>
</evidence>